<dbReference type="InterPro" id="IPR046214">
    <property type="entry name" value="DUF6247"/>
</dbReference>
<accession>A0ABU1PSP2</accession>
<organism evidence="1 2">
    <name type="scientific">Saccharothrix longispora</name>
    <dbReference type="NCBI Taxonomy" id="33920"/>
    <lineage>
        <taxon>Bacteria</taxon>
        <taxon>Bacillati</taxon>
        <taxon>Actinomycetota</taxon>
        <taxon>Actinomycetes</taxon>
        <taxon>Pseudonocardiales</taxon>
        <taxon>Pseudonocardiaceae</taxon>
        <taxon>Saccharothrix</taxon>
    </lineage>
</organism>
<keyword evidence="2" id="KW-1185">Reference proteome</keyword>
<dbReference type="Proteomes" id="UP001268819">
    <property type="component" value="Unassembled WGS sequence"/>
</dbReference>
<evidence type="ECO:0000313" key="2">
    <source>
        <dbReference type="Proteomes" id="UP001268819"/>
    </source>
</evidence>
<comment type="caution">
    <text evidence="1">The sequence shown here is derived from an EMBL/GenBank/DDBJ whole genome shotgun (WGS) entry which is preliminary data.</text>
</comment>
<dbReference type="EMBL" id="JAVDSG010000001">
    <property type="protein sequence ID" value="MDR6593660.1"/>
    <property type="molecule type" value="Genomic_DNA"/>
</dbReference>
<protein>
    <submittedName>
        <fullName evidence="1">Uncharacterized protein</fullName>
    </submittedName>
</protein>
<dbReference type="Pfam" id="PF19760">
    <property type="entry name" value="DUF6247"/>
    <property type="match status" value="1"/>
</dbReference>
<sequence>MASPAASMPPGGDPVVPAADPVAIRAALTPMLVAEFDREWELVLERAKVSKDLAGVRELLGKWRHIAYGELHDPGSYYRMLAKAEQVQRLGANPDAVSLEEMKALLRQRQGRAE</sequence>
<gene>
    <name evidence="1" type="ORF">J2S66_002044</name>
</gene>
<proteinExistence type="predicted"/>
<reference evidence="1 2" key="1">
    <citation type="submission" date="2023-07" db="EMBL/GenBank/DDBJ databases">
        <title>Sequencing the genomes of 1000 actinobacteria strains.</title>
        <authorList>
            <person name="Klenk H.-P."/>
        </authorList>
    </citation>
    <scope>NUCLEOTIDE SEQUENCE [LARGE SCALE GENOMIC DNA]</scope>
    <source>
        <strain evidence="1 2">DSM 43749</strain>
    </source>
</reference>
<evidence type="ECO:0000313" key="1">
    <source>
        <dbReference type="EMBL" id="MDR6593660.1"/>
    </source>
</evidence>
<name>A0ABU1PSP2_9PSEU</name>
<dbReference type="RefSeq" id="WP_310306558.1">
    <property type="nucleotide sequence ID" value="NZ_BAAAXB010000001.1"/>
</dbReference>